<dbReference type="InterPro" id="IPR025322">
    <property type="entry name" value="PADRE_dom"/>
</dbReference>
<protein>
    <recommendedName>
        <fullName evidence="3">Plastid movement impaired protein</fullName>
    </recommendedName>
</protein>
<dbReference type="PANTHER" id="PTHR33148">
    <property type="entry name" value="PLASTID MOVEMENT IMPAIRED PROTEIN-RELATED"/>
    <property type="match status" value="1"/>
</dbReference>
<accession>A0AA38YUG2</accession>
<evidence type="ECO:0008006" key="3">
    <source>
        <dbReference type="Google" id="ProtNLM"/>
    </source>
</evidence>
<organism evidence="1 2">
    <name type="scientific">Vitis rotundifolia</name>
    <name type="common">Muscadine grape</name>
    <dbReference type="NCBI Taxonomy" id="103349"/>
    <lineage>
        <taxon>Eukaryota</taxon>
        <taxon>Viridiplantae</taxon>
        <taxon>Streptophyta</taxon>
        <taxon>Embryophyta</taxon>
        <taxon>Tracheophyta</taxon>
        <taxon>Spermatophyta</taxon>
        <taxon>Magnoliopsida</taxon>
        <taxon>eudicotyledons</taxon>
        <taxon>Gunneridae</taxon>
        <taxon>Pentapetalae</taxon>
        <taxon>rosids</taxon>
        <taxon>Vitales</taxon>
        <taxon>Vitaceae</taxon>
        <taxon>Viteae</taxon>
        <taxon>Vitis</taxon>
    </lineage>
</organism>
<dbReference type="Pfam" id="PF14009">
    <property type="entry name" value="PADRE"/>
    <property type="match status" value="1"/>
</dbReference>
<reference evidence="1 2" key="1">
    <citation type="journal article" date="2023" name="BMC Biotechnol.">
        <title>Vitis rotundifolia cv Carlos genome sequencing.</title>
        <authorList>
            <person name="Huff M."/>
            <person name="Hulse-Kemp A."/>
            <person name="Scheffler B."/>
            <person name="Youngblood R."/>
            <person name="Simpson S."/>
            <person name="Babiker E."/>
            <person name="Staton M."/>
        </authorList>
    </citation>
    <scope>NUCLEOTIDE SEQUENCE [LARGE SCALE GENOMIC DNA]</scope>
    <source>
        <tissue evidence="1">Leaf</tissue>
    </source>
</reference>
<proteinExistence type="predicted"/>
<dbReference type="PANTHER" id="PTHR33148:SF6">
    <property type="entry name" value="DUF4228 DOMAIN-CONTAINING PROTEIN"/>
    <property type="match status" value="1"/>
</dbReference>
<evidence type="ECO:0000313" key="1">
    <source>
        <dbReference type="EMBL" id="KAJ9676849.1"/>
    </source>
</evidence>
<gene>
    <name evidence="1" type="ORF">PVL29_022049</name>
</gene>
<dbReference type="AlphaFoldDB" id="A0AA38YUG2"/>
<comment type="caution">
    <text evidence="1">The sequence shown here is derived from an EMBL/GenBank/DDBJ whole genome shotgun (WGS) entry which is preliminary data.</text>
</comment>
<evidence type="ECO:0000313" key="2">
    <source>
        <dbReference type="Proteomes" id="UP001168098"/>
    </source>
</evidence>
<dbReference type="EMBL" id="JARBHA010000017">
    <property type="protein sequence ID" value="KAJ9676849.1"/>
    <property type="molecule type" value="Genomic_DNA"/>
</dbReference>
<sequence>MGNRLGGRKTAKVMKIDGQTFKLNTPIRVWEAVKDYPGHVLIESEAFKHFGIRAKPLEPQRELKPKKLYFLLEIPKLSGDRTVRRVQSGINMNAVDRLESLMLSRRSVSDLSTIKPTTSIRPLNCGAIRVQLRLPKSQLMKLIQESKDNEEAAEKIMDLCMEKASNNIHGAASCNNVEVHGLGQQQGNWKPGLGIIRESYNLPG</sequence>
<name>A0AA38YUG2_VITRO</name>
<dbReference type="Proteomes" id="UP001168098">
    <property type="component" value="Unassembled WGS sequence"/>
</dbReference>
<keyword evidence="2" id="KW-1185">Reference proteome</keyword>